<gene>
    <name evidence="3" type="ORF">RBEAN4_0362</name>
</gene>
<dbReference type="NCBIfam" id="TIGR01552">
    <property type="entry name" value="phd_fam"/>
    <property type="match status" value="1"/>
</dbReference>
<dbReference type="InterPro" id="IPR006442">
    <property type="entry name" value="Antitoxin_Phd/YefM"/>
</dbReference>
<proteinExistence type="inferred from homology"/>
<accession>A0A0F3Q9Y5</accession>
<dbReference type="PATRIC" id="fig|1359193.3.peg.345"/>
<organism evidence="3 4">
    <name type="scientific">Rickettsia bellii str. RML An4</name>
    <dbReference type="NCBI Taxonomy" id="1359193"/>
    <lineage>
        <taxon>Bacteria</taxon>
        <taxon>Pseudomonadati</taxon>
        <taxon>Pseudomonadota</taxon>
        <taxon>Alphaproteobacteria</taxon>
        <taxon>Rickettsiales</taxon>
        <taxon>Rickettsiaceae</taxon>
        <taxon>Rickettsieae</taxon>
        <taxon>Rickettsia</taxon>
        <taxon>belli group</taxon>
    </lineage>
</organism>
<keyword evidence="4" id="KW-1185">Reference proteome</keyword>
<protein>
    <recommendedName>
        <fullName evidence="2">Antitoxin</fullName>
    </recommendedName>
</protein>
<sequence length="80" mass="9510">MEVFNTSEAKNKLYELMNYVSEVHKPIYIKGRKSKVVLISEEDYRNMEETLYLLSIPNMHKSIVEGRKEPIEKCSDKLDW</sequence>
<evidence type="ECO:0000256" key="1">
    <source>
        <dbReference type="ARBA" id="ARBA00009981"/>
    </source>
</evidence>
<dbReference type="PANTHER" id="PTHR33713:SF6">
    <property type="entry name" value="ANTITOXIN YEFM"/>
    <property type="match status" value="1"/>
</dbReference>
<evidence type="ECO:0000256" key="2">
    <source>
        <dbReference type="RuleBase" id="RU362080"/>
    </source>
</evidence>
<name>A0A0F3Q9Y5_RICBE</name>
<dbReference type="EMBL" id="LAOI01000001">
    <property type="protein sequence ID" value="KJV89385.1"/>
    <property type="molecule type" value="Genomic_DNA"/>
</dbReference>
<dbReference type="PANTHER" id="PTHR33713">
    <property type="entry name" value="ANTITOXIN YAFN-RELATED"/>
    <property type="match status" value="1"/>
</dbReference>
<comment type="function">
    <text evidence="2">Antitoxin component of a type II toxin-antitoxin (TA) system.</text>
</comment>
<dbReference type="Proteomes" id="UP000033661">
    <property type="component" value="Unassembled WGS sequence"/>
</dbReference>
<dbReference type="RefSeq" id="WP_011477197.1">
    <property type="nucleotide sequence ID" value="NZ_LAOI01000001.1"/>
</dbReference>
<dbReference type="SUPFAM" id="SSF143120">
    <property type="entry name" value="YefM-like"/>
    <property type="match status" value="1"/>
</dbReference>
<dbReference type="Pfam" id="PF02604">
    <property type="entry name" value="PhdYeFM_antitox"/>
    <property type="match status" value="1"/>
</dbReference>
<dbReference type="InterPro" id="IPR036165">
    <property type="entry name" value="YefM-like_sf"/>
</dbReference>
<dbReference type="AlphaFoldDB" id="A0A0F3Q9Y5"/>
<reference evidence="3 4" key="1">
    <citation type="submission" date="2015-02" db="EMBL/GenBank/DDBJ databases">
        <title>Genome Sequencing of Rickettsiales.</title>
        <authorList>
            <person name="Daugherty S.C."/>
            <person name="Su Q."/>
            <person name="Abolude K."/>
            <person name="Beier-Sexton M."/>
            <person name="Carlyon J.A."/>
            <person name="Carter R."/>
            <person name="Day N.P."/>
            <person name="Dumler S.J."/>
            <person name="Dyachenko V."/>
            <person name="Godinez A."/>
            <person name="Kurtti T.J."/>
            <person name="Lichay M."/>
            <person name="Mullins K.E."/>
            <person name="Ott S."/>
            <person name="Pappas-Brown V."/>
            <person name="Paris D.H."/>
            <person name="Patel P."/>
            <person name="Richards A.L."/>
            <person name="Sadzewicz L."/>
            <person name="Sears K."/>
            <person name="Seidman D."/>
            <person name="Sengamalay N."/>
            <person name="Stenos J."/>
            <person name="Tallon L.J."/>
            <person name="Vincent G."/>
            <person name="Fraser C.M."/>
            <person name="Munderloh U."/>
            <person name="Dunning-Hotopp J.C."/>
        </authorList>
    </citation>
    <scope>NUCLEOTIDE SEQUENCE [LARGE SCALE GENOMIC DNA]</scope>
    <source>
        <strain evidence="3 4">RML An4</strain>
    </source>
</reference>
<dbReference type="InterPro" id="IPR051405">
    <property type="entry name" value="phD/YefM_antitoxin"/>
</dbReference>
<evidence type="ECO:0000313" key="4">
    <source>
        <dbReference type="Proteomes" id="UP000033661"/>
    </source>
</evidence>
<dbReference type="Gene3D" id="3.40.1620.10">
    <property type="entry name" value="YefM-like domain"/>
    <property type="match status" value="1"/>
</dbReference>
<comment type="similarity">
    <text evidence="1 2">Belongs to the phD/YefM antitoxin family.</text>
</comment>
<evidence type="ECO:0000313" key="3">
    <source>
        <dbReference type="EMBL" id="KJV89385.1"/>
    </source>
</evidence>
<comment type="caution">
    <text evidence="3">The sequence shown here is derived from an EMBL/GenBank/DDBJ whole genome shotgun (WGS) entry which is preliminary data.</text>
</comment>